<feature type="domain" description="Reverse transcriptase" evidence="3">
    <location>
        <begin position="722"/>
        <end position="958"/>
    </location>
</feature>
<proteinExistence type="predicted"/>
<evidence type="ECO:0000256" key="2">
    <source>
        <dbReference type="SAM" id="MobiDB-lite"/>
    </source>
</evidence>
<sequence>MTQRNAREYKQVEQGTALEGKTRAAIAVEQNTQVERQQAALAVDVRDAGAGAISARDNAAQCLGAEVRQQVMVADARDGGQVLGTQRAADIFAATMQTAMADDDPNCGQTLGVQKAAEAVAAPGASVTAPASGLTDSAAATGASEDRATMGTVDVAAANLAVVELAPNGGREQAAELGEKRAVDTSGTSSNSAPKVVAGTACDDIPREPQWQEQDIGDGAMVLAEQGSLSAAEEEDLIGAAHPVSAIMVELNIDQADVLDQRDRRTRKKGARAQFPSDRQLRSSLAISQIDSIKLRLPFDSVVVNLSADIWVLFSAPITCTIIGNSSQHITLLVHHPWLPRSLCFSFVHARCTMEERRILWQDLLTDKPTSLPWCVCGDFNVIIDPHEKRGGRPFARAEGMELLSFMEEAEVFDAGFSGSSYTWCNNRRGRERIWKRLDRLLINGAFSDAVSSVSVAHLARHPSDHASLRIGLASRMDNKPRPFRFLNLWTDRKDLLEVIRNAWQLECTGSPLRKLCSKLVKARRVIQEWNKEAFGNIFIAVQRAESDLLAAENRVEEDESGDAQVELQKAQAKLRLALSNEERFWSQKTRVKWLRHGDRNSKYFHATVQQRRVQGAIHRMQNESGAWVEDDEGIASMAVRYFSELFSEPGGASGDLLHLIPRIVTGDDNETLETCPSLEEVKRVIFAMDGDSSAGPDGFTGKFFTFAWEVIAHDVYQAVLSFFCGAELPRFITSTSIVLIPKVSNPQDFSKYRPISLCNFINKVLSRILADRLAGILPKLVSPQQTGFVKGRNITENYLLAQELMSGFRHRARGGNFSVIINEASHGFFKSSRGIRQGDPLSPTLFVIGAEILSRGLNSLAAQSGFLGYTVPRGCPPVTHLAFADDVLVFANGSATSLKKVMQILEQYQQASGQLVNVQKCSYLVHPSMSPSRRRVIERITGFSRQQFPVRYLGFPLYLGRCKSAYYGEMCHKIAARIISWKSKLLSPGGRLVLIKHVLTSMPIHLLSAAVVPGVIFKSIEKLCSNFLWGSSHEQVKHHWIRWSNLCYPVEEGGGVSARSSLWSQFMRAKYCNGIHPCQATIAPSVSATWRRMVSVSRHVELSILWLVNEGKCSFWYDNWLGSGALFLRVADTPHVSFAELVCNGSWNIYRLTQILPPECVANVVRLPVPRRGFPDEAVWMPTTSGKFSLASAYQEVRQVRNNSMAFSRIWQSSIPLKISFFMHRMLLRRLPLDDILGRMGFQLPSKCFCCVPATGEELEHVFSTGQLASQVWSYFQNMCGVVVQGSEVHARLITWWLSPALSRQQRFVLDVLPSLICWNIWKARNRAVFDGIQPQGQGICNMIAQDAKAAFEIRFQKELGMLTFPQFYEKISYPSYVYNIRVVRWKGGGQGVLTLNTDGCSKGNPGVCGGGGVVRDSNGHAVFAFSAFLGEGTSLRAEALAALVGIRLCRAKGVERLAIQADSLLLIGILQGRLHCPWHIKREVEQILSLAGERPIFMHCYRESNKVADILSNEGVSHPLEEVRIYDSWYTIPMLARGEIRLNRLGVPSIRRIKGTRDLV</sequence>
<dbReference type="InterPro" id="IPR000477">
    <property type="entry name" value="RT_dom"/>
</dbReference>
<dbReference type="Pfam" id="PF13966">
    <property type="entry name" value="zf-RVT"/>
    <property type="match status" value="1"/>
</dbReference>
<evidence type="ECO:0000313" key="6">
    <source>
        <dbReference type="RefSeq" id="XP_071926204.1"/>
    </source>
</evidence>
<dbReference type="InterPro" id="IPR005135">
    <property type="entry name" value="Endo/exonuclease/phosphatase"/>
</dbReference>
<dbReference type="PANTHER" id="PTHR33116">
    <property type="entry name" value="REVERSE TRANSCRIPTASE ZINC-BINDING DOMAIN-CONTAINING PROTEIN-RELATED-RELATED"/>
    <property type="match status" value="1"/>
</dbReference>
<dbReference type="SUPFAM" id="SSF56672">
    <property type="entry name" value="DNA/RNA polymerases"/>
    <property type="match status" value="1"/>
</dbReference>
<reference evidence="6" key="1">
    <citation type="submission" date="2025-08" db="UniProtKB">
        <authorList>
            <consortium name="RefSeq"/>
        </authorList>
    </citation>
    <scope>IDENTIFICATION</scope>
    <source>
        <tissue evidence="6">Leaves</tissue>
    </source>
</reference>
<feature type="compositionally biased region" description="Basic and acidic residues" evidence="2">
    <location>
        <begin position="173"/>
        <end position="183"/>
    </location>
</feature>
<dbReference type="CDD" id="cd01650">
    <property type="entry name" value="RT_nLTR_like"/>
    <property type="match status" value="1"/>
</dbReference>
<dbReference type="InterPro" id="IPR044730">
    <property type="entry name" value="RNase_H-like_dom_plant"/>
</dbReference>
<dbReference type="InterPro" id="IPR012337">
    <property type="entry name" value="RNaseH-like_sf"/>
</dbReference>
<dbReference type="CDD" id="cd06222">
    <property type="entry name" value="RNase_H_like"/>
    <property type="match status" value="1"/>
</dbReference>
<dbReference type="RefSeq" id="XP_071926204.1">
    <property type="nucleotide sequence ID" value="XM_072070103.1"/>
</dbReference>
<feature type="region of interest" description="Disordered" evidence="2">
    <location>
        <begin position="173"/>
        <end position="196"/>
    </location>
</feature>
<gene>
    <name evidence="6" type="primary">LOC113716066</name>
</gene>
<dbReference type="PANTHER" id="PTHR33116:SF82">
    <property type="entry name" value="RNASE H FAMILY PROTEIN"/>
    <property type="match status" value="1"/>
</dbReference>
<protein>
    <recommendedName>
        <fullName evidence="7">Reverse transcriptase domain-containing protein</fullName>
    </recommendedName>
</protein>
<evidence type="ECO:0000313" key="5">
    <source>
        <dbReference type="Proteomes" id="UP001652660"/>
    </source>
</evidence>
<name>A0ABM4W334_COFAR</name>
<feature type="coiled-coil region" evidence="1">
    <location>
        <begin position="513"/>
        <end position="562"/>
    </location>
</feature>
<dbReference type="SUPFAM" id="SSF56219">
    <property type="entry name" value="DNase I-like"/>
    <property type="match status" value="1"/>
</dbReference>
<dbReference type="Pfam" id="PF00078">
    <property type="entry name" value="RVT_1"/>
    <property type="match status" value="1"/>
</dbReference>
<dbReference type="InterPro" id="IPR043502">
    <property type="entry name" value="DNA/RNA_pol_sf"/>
</dbReference>
<accession>A0ABM4W334</accession>
<dbReference type="PROSITE" id="PS50879">
    <property type="entry name" value="RNASE_H_1"/>
    <property type="match status" value="1"/>
</dbReference>
<evidence type="ECO:0000256" key="1">
    <source>
        <dbReference type="SAM" id="Coils"/>
    </source>
</evidence>
<dbReference type="InterPro" id="IPR002156">
    <property type="entry name" value="RNaseH_domain"/>
</dbReference>
<dbReference type="Gene3D" id="3.30.420.10">
    <property type="entry name" value="Ribonuclease H-like superfamily/Ribonuclease H"/>
    <property type="match status" value="1"/>
</dbReference>
<dbReference type="GeneID" id="113716066"/>
<dbReference type="InterPro" id="IPR036691">
    <property type="entry name" value="Endo/exonu/phosph_ase_sf"/>
</dbReference>
<keyword evidence="1" id="KW-0175">Coiled coil</keyword>
<dbReference type="PROSITE" id="PS50878">
    <property type="entry name" value="RT_POL"/>
    <property type="match status" value="1"/>
</dbReference>
<keyword evidence="5" id="KW-1185">Reference proteome</keyword>
<evidence type="ECO:0008006" key="7">
    <source>
        <dbReference type="Google" id="ProtNLM"/>
    </source>
</evidence>
<dbReference type="SUPFAM" id="SSF53098">
    <property type="entry name" value="Ribonuclease H-like"/>
    <property type="match status" value="1"/>
</dbReference>
<organism evidence="5 6">
    <name type="scientific">Coffea arabica</name>
    <name type="common">Arabian coffee</name>
    <dbReference type="NCBI Taxonomy" id="13443"/>
    <lineage>
        <taxon>Eukaryota</taxon>
        <taxon>Viridiplantae</taxon>
        <taxon>Streptophyta</taxon>
        <taxon>Embryophyta</taxon>
        <taxon>Tracheophyta</taxon>
        <taxon>Spermatophyta</taxon>
        <taxon>Magnoliopsida</taxon>
        <taxon>eudicotyledons</taxon>
        <taxon>Gunneridae</taxon>
        <taxon>Pentapetalae</taxon>
        <taxon>asterids</taxon>
        <taxon>lamiids</taxon>
        <taxon>Gentianales</taxon>
        <taxon>Rubiaceae</taxon>
        <taxon>Ixoroideae</taxon>
        <taxon>Gardenieae complex</taxon>
        <taxon>Bertiereae - Coffeeae clade</taxon>
        <taxon>Coffeeae</taxon>
        <taxon>Coffea</taxon>
    </lineage>
</organism>
<dbReference type="InterPro" id="IPR026960">
    <property type="entry name" value="RVT-Znf"/>
</dbReference>
<dbReference type="Gene3D" id="3.60.10.10">
    <property type="entry name" value="Endonuclease/exonuclease/phosphatase"/>
    <property type="match status" value="1"/>
</dbReference>
<feature type="domain" description="RNase H type-1" evidence="4">
    <location>
        <begin position="1391"/>
        <end position="1519"/>
    </location>
</feature>
<dbReference type="Pfam" id="PF03372">
    <property type="entry name" value="Exo_endo_phos"/>
    <property type="match status" value="1"/>
</dbReference>
<evidence type="ECO:0000259" key="4">
    <source>
        <dbReference type="PROSITE" id="PS50879"/>
    </source>
</evidence>
<dbReference type="Pfam" id="PF13456">
    <property type="entry name" value="RVT_3"/>
    <property type="match status" value="1"/>
</dbReference>
<evidence type="ECO:0000259" key="3">
    <source>
        <dbReference type="PROSITE" id="PS50878"/>
    </source>
</evidence>
<dbReference type="InterPro" id="IPR036397">
    <property type="entry name" value="RNaseH_sf"/>
</dbReference>
<dbReference type="Proteomes" id="UP001652660">
    <property type="component" value="Chromosome 11c"/>
</dbReference>